<evidence type="ECO:0000256" key="2">
    <source>
        <dbReference type="ARBA" id="ARBA00022737"/>
    </source>
</evidence>
<dbReference type="Pfam" id="PF00642">
    <property type="entry name" value="zf-CCCH"/>
    <property type="match status" value="1"/>
</dbReference>
<dbReference type="Proteomes" id="UP001058974">
    <property type="component" value="Chromosome 4"/>
</dbReference>
<dbReference type="GO" id="GO:0003729">
    <property type="term" value="F:mRNA binding"/>
    <property type="evidence" value="ECO:0007669"/>
    <property type="project" value="InterPro"/>
</dbReference>
<dbReference type="InterPro" id="IPR036855">
    <property type="entry name" value="Znf_CCCH_sf"/>
</dbReference>
<evidence type="ECO:0000259" key="6">
    <source>
        <dbReference type="PROSITE" id="PS50103"/>
    </source>
</evidence>
<dbReference type="InterPro" id="IPR000571">
    <property type="entry name" value="Znf_CCCH"/>
</dbReference>
<keyword evidence="2" id="KW-0677">Repeat</keyword>
<evidence type="ECO:0000313" key="7">
    <source>
        <dbReference type="EMBL" id="KAI5416284.1"/>
    </source>
</evidence>
<dbReference type="SUPFAM" id="SSF90229">
    <property type="entry name" value="CCCH zinc finger"/>
    <property type="match status" value="2"/>
</dbReference>
<accession>A0A9D4XA01</accession>
<evidence type="ECO:0000256" key="4">
    <source>
        <dbReference type="ARBA" id="ARBA00022833"/>
    </source>
</evidence>
<evidence type="ECO:0000256" key="5">
    <source>
        <dbReference type="PROSITE-ProRule" id="PRU00723"/>
    </source>
</evidence>
<dbReference type="Gramene" id="Psat04G0136400-T1">
    <property type="protein sequence ID" value="KAI5416284.1"/>
    <property type="gene ID" value="KIW84_041364"/>
</dbReference>
<evidence type="ECO:0000313" key="8">
    <source>
        <dbReference type="Proteomes" id="UP001058974"/>
    </source>
</evidence>
<protein>
    <recommendedName>
        <fullName evidence="6">C3H1-type domain-containing protein</fullName>
    </recommendedName>
</protein>
<gene>
    <name evidence="7" type="ORF">KIW84_041364</name>
</gene>
<dbReference type="SMART" id="SM00356">
    <property type="entry name" value="ZnF_C3H1"/>
    <property type="match status" value="2"/>
</dbReference>
<dbReference type="PROSITE" id="PS50103">
    <property type="entry name" value="ZF_C3H1"/>
    <property type="match status" value="1"/>
</dbReference>
<keyword evidence="1 5" id="KW-0479">Metal-binding</keyword>
<sequence>MMIRMKLCKKYYNGEECPYYNKCSFLHENPAKFRDDFWKTRESSTISIGTCNNLEGNRVGTMPARGTYLNAKTCLKWMNTGSCPFGDNCFAHGDAELQDPDGSIEAEAAVAKANSTKAVIPTLPTISCSTNDAPTVPATAAMEEEKKAKKKLLWKKLNKSTVLMAIGLMINL</sequence>
<dbReference type="AlphaFoldDB" id="A0A9D4XA01"/>
<feature type="domain" description="C3H1-type" evidence="6">
    <location>
        <begin position="2"/>
        <end position="30"/>
    </location>
</feature>
<keyword evidence="8" id="KW-1185">Reference proteome</keyword>
<keyword evidence="3 5" id="KW-0863">Zinc-finger</keyword>
<dbReference type="PANTHER" id="PTHR12547">
    <property type="entry name" value="CCCH ZINC FINGER/TIS11-RELATED"/>
    <property type="match status" value="1"/>
</dbReference>
<organism evidence="7 8">
    <name type="scientific">Pisum sativum</name>
    <name type="common">Garden pea</name>
    <name type="synonym">Lathyrus oleraceus</name>
    <dbReference type="NCBI Taxonomy" id="3888"/>
    <lineage>
        <taxon>Eukaryota</taxon>
        <taxon>Viridiplantae</taxon>
        <taxon>Streptophyta</taxon>
        <taxon>Embryophyta</taxon>
        <taxon>Tracheophyta</taxon>
        <taxon>Spermatophyta</taxon>
        <taxon>Magnoliopsida</taxon>
        <taxon>eudicotyledons</taxon>
        <taxon>Gunneridae</taxon>
        <taxon>Pentapetalae</taxon>
        <taxon>rosids</taxon>
        <taxon>fabids</taxon>
        <taxon>Fabales</taxon>
        <taxon>Fabaceae</taxon>
        <taxon>Papilionoideae</taxon>
        <taxon>50 kb inversion clade</taxon>
        <taxon>NPAAA clade</taxon>
        <taxon>Hologalegina</taxon>
        <taxon>IRL clade</taxon>
        <taxon>Fabeae</taxon>
        <taxon>Lathyrus</taxon>
    </lineage>
</organism>
<reference evidence="7 8" key="1">
    <citation type="journal article" date="2022" name="Nat. Genet.">
        <title>Improved pea reference genome and pan-genome highlight genomic features and evolutionary characteristics.</title>
        <authorList>
            <person name="Yang T."/>
            <person name="Liu R."/>
            <person name="Luo Y."/>
            <person name="Hu S."/>
            <person name="Wang D."/>
            <person name="Wang C."/>
            <person name="Pandey M.K."/>
            <person name="Ge S."/>
            <person name="Xu Q."/>
            <person name="Li N."/>
            <person name="Li G."/>
            <person name="Huang Y."/>
            <person name="Saxena R.K."/>
            <person name="Ji Y."/>
            <person name="Li M."/>
            <person name="Yan X."/>
            <person name="He Y."/>
            <person name="Liu Y."/>
            <person name="Wang X."/>
            <person name="Xiang C."/>
            <person name="Varshney R.K."/>
            <person name="Ding H."/>
            <person name="Gao S."/>
            <person name="Zong X."/>
        </authorList>
    </citation>
    <scope>NUCLEOTIDE SEQUENCE [LARGE SCALE GENOMIC DNA]</scope>
    <source>
        <strain evidence="7 8">cv. Zhongwan 6</strain>
    </source>
</reference>
<dbReference type="InterPro" id="IPR045877">
    <property type="entry name" value="ZFP36-like"/>
</dbReference>
<dbReference type="GO" id="GO:0008270">
    <property type="term" value="F:zinc ion binding"/>
    <property type="evidence" value="ECO:0007669"/>
    <property type="project" value="UniProtKB-KW"/>
</dbReference>
<dbReference type="EMBL" id="JAMSHJ010000004">
    <property type="protein sequence ID" value="KAI5416284.1"/>
    <property type="molecule type" value="Genomic_DNA"/>
</dbReference>
<feature type="zinc finger region" description="C3H1-type" evidence="5">
    <location>
        <begin position="2"/>
        <end position="30"/>
    </location>
</feature>
<proteinExistence type="predicted"/>
<name>A0A9D4XA01_PEA</name>
<evidence type="ECO:0000256" key="3">
    <source>
        <dbReference type="ARBA" id="ARBA00022771"/>
    </source>
</evidence>
<evidence type="ECO:0000256" key="1">
    <source>
        <dbReference type="ARBA" id="ARBA00022723"/>
    </source>
</evidence>
<dbReference type="Gene3D" id="4.10.1000.10">
    <property type="entry name" value="Zinc finger, CCCH-type"/>
    <property type="match status" value="1"/>
</dbReference>
<comment type="caution">
    <text evidence="7">The sequence shown here is derived from an EMBL/GenBank/DDBJ whole genome shotgun (WGS) entry which is preliminary data.</text>
</comment>
<keyword evidence="4 5" id="KW-0862">Zinc</keyword>